<dbReference type="HOGENOM" id="CLU_011799_3_0_9"/>
<dbReference type="STRING" id="767817.Desgi_4229"/>
<dbReference type="GO" id="GO:0003677">
    <property type="term" value="F:DNA binding"/>
    <property type="evidence" value="ECO:0007669"/>
    <property type="project" value="InterPro"/>
</dbReference>
<name>R4KSB2_9FIRM</name>
<dbReference type="Pfam" id="PF19778">
    <property type="entry name" value="RE_endonuc"/>
    <property type="match status" value="1"/>
</dbReference>
<dbReference type="SUPFAM" id="SSF52540">
    <property type="entry name" value="P-loop containing nucleoside triphosphate hydrolases"/>
    <property type="match status" value="1"/>
</dbReference>
<evidence type="ECO:0000313" key="3">
    <source>
        <dbReference type="EMBL" id="AGL03480.1"/>
    </source>
</evidence>
<evidence type="ECO:0000259" key="2">
    <source>
        <dbReference type="Pfam" id="PF19778"/>
    </source>
</evidence>
<dbReference type="Gene3D" id="3.40.50.300">
    <property type="entry name" value="P-loop containing nucleotide triphosphate hydrolases"/>
    <property type="match status" value="2"/>
</dbReference>
<protein>
    <submittedName>
        <fullName evidence="3">Restriction endonuclease</fullName>
    </submittedName>
</protein>
<dbReference type="Pfam" id="PF04851">
    <property type="entry name" value="ResIII"/>
    <property type="match status" value="1"/>
</dbReference>
<proteinExistence type="predicted"/>
<dbReference type="GO" id="GO:0015668">
    <property type="term" value="F:type III site-specific deoxyribonuclease activity"/>
    <property type="evidence" value="ECO:0007669"/>
    <property type="project" value="InterPro"/>
</dbReference>
<dbReference type="InterPro" id="IPR045572">
    <property type="entry name" value="RE_endonuc_C"/>
</dbReference>
<keyword evidence="3" id="KW-0378">Hydrolase</keyword>
<sequence length="879" mass="100935">MKIKFDSHQQFQLDAINAIVNIFEGQPRAQGKFEINMSGEQGVLFTELGVGNRLTLDRETILANVQKVQEQHNLEKSKFLDGMNFSVEMETGTGKTYVYLRTIWELHIQYGFNKFTIVVPSVAIREGVLKNIEITWEHFQDIYGNQPFDYWVYNSKQVSSLRQFANANQLQILVINIDAFNKKDNNVIHKDNDRLSGRKPIEFIQVTNPIVIVDEPQNMESAQAKNAIASLSPLCTLRYSATHRNLYNLMYRLDPVKAYDMHLVKRIEVDSILDEPDFNRPFIRVESIKATKTKITARLTIDVQRGGAVKRTTVSVSKNGVDLFDLTGGREAYQGYIVAGIDAGLGFIAFTNGVTLKTGQSIGGYTDEIMKAQIRETLKNHLNKELEIMQMLPEGRRLKVLSLFFIDRVANYAPVDGKIRLWFEEIYQGLAANPLYKPLHLPPVELVHNGYFAQNQKGVPKDTSGSTKADDEVYELIMQDKERLLSVKEPLRFIFSHSALREGWDNPNVFQICTLNETRSEIKKRQEIGRGLRLPVDETGNRVLEEISTRLTVVANESYKDFARALQTEIEEECGVKFDGGRIGNKRERRKAHLKKGWRLDENFLTLWERIKHKTRYSVEYETADLIVRAARAVRHMSAIESPKIIAQKMGLDITKQGVTERMLAVQESNVTYKALQIPDLIGYIQRETELTRGTIADMLIRSGRLGDVMINPQRFLEQATRAIRKTLNDIMVDGIKYERIAGAEYEMFLFADPRHEIQGYISRMLEVKKSIYDAIEFDSDVEYDFARELDSRNDIKLFIKLPRWFKVDTPLGTYNPDWAIVKQAEGEEEKLYLVSETKSTTDPAKLRESEWDKIRCGKAHFKVLPDVQFKHVKGAFEV</sequence>
<reference evidence="3 4" key="1">
    <citation type="submission" date="2012-01" db="EMBL/GenBank/DDBJ databases">
        <title>Complete sequence of Desulfotomaculum gibsoniae DSM 7213.</title>
        <authorList>
            <consortium name="US DOE Joint Genome Institute"/>
            <person name="Lucas S."/>
            <person name="Han J."/>
            <person name="Lapidus A."/>
            <person name="Cheng J.-F."/>
            <person name="Goodwin L."/>
            <person name="Pitluck S."/>
            <person name="Peters L."/>
            <person name="Ovchinnikova G."/>
            <person name="Teshima H."/>
            <person name="Detter J.C."/>
            <person name="Han C."/>
            <person name="Tapia R."/>
            <person name="Land M."/>
            <person name="Hauser L."/>
            <person name="Kyrpides N."/>
            <person name="Ivanova N."/>
            <person name="Pagani I."/>
            <person name="Parshina S."/>
            <person name="Plugge C."/>
            <person name="Muyzer G."/>
            <person name="Kuever J."/>
            <person name="Ivanova A."/>
            <person name="Nazina T."/>
            <person name="Klenk H.-P."/>
            <person name="Brambilla E."/>
            <person name="Spring S."/>
            <person name="Stams A.F."/>
            <person name="Woyke T."/>
        </authorList>
    </citation>
    <scope>NUCLEOTIDE SEQUENCE [LARGE SCALE GENOMIC DNA]</scope>
    <source>
        <strain evidence="3 4">DSM 7213</strain>
    </source>
</reference>
<feature type="domain" description="Helicase/UvrB N-terminal" evidence="1">
    <location>
        <begin position="83"/>
        <end position="243"/>
    </location>
</feature>
<evidence type="ECO:0000313" key="4">
    <source>
        <dbReference type="Proteomes" id="UP000013520"/>
    </source>
</evidence>
<dbReference type="EMBL" id="CP003273">
    <property type="protein sequence ID" value="AGL03480.1"/>
    <property type="molecule type" value="Genomic_DNA"/>
</dbReference>
<dbReference type="eggNOG" id="COG3587">
    <property type="taxonomic scope" value="Bacteria"/>
</dbReference>
<evidence type="ECO:0000259" key="1">
    <source>
        <dbReference type="Pfam" id="PF04851"/>
    </source>
</evidence>
<accession>R4KSB2</accession>
<keyword evidence="4" id="KW-1185">Reference proteome</keyword>
<dbReference type="KEGG" id="dgi:Desgi_4229"/>
<dbReference type="Proteomes" id="UP000013520">
    <property type="component" value="Chromosome"/>
</dbReference>
<gene>
    <name evidence="3" type="ORF">Desgi_4229</name>
</gene>
<organism evidence="3 4">
    <name type="scientific">Desulfoscipio gibsoniae DSM 7213</name>
    <dbReference type="NCBI Taxonomy" id="767817"/>
    <lineage>
        <taxon>Bacteria</taxon>
        <taxon>Bacillati</taxon>
        <taxon>Bacillota</taxon>
        <taxon>Clostridia</taxon>
        <taxon>Eubacteriales</taxon>
        <taxon>Desulfallaceae</taxon>
        <taxon>Desulfoscipio</taxon>
    </lineage>
</organism>
<dbReference type="InterPro" id="IPR006935">
    <property type="entry name" value="Helicase/UvrB_N"/>
</dbReference>
<dbReference type="AlphaFoldDB" id="R4KSB2"/>
<keyword evidence="3" id="KW-0540">Nuclease</keyword>
<dbReference type="GO" id="GO:0005524">
    <property type="term" value="F:ATP binding"/>
    <property type="evidence" value="ECO:0007669"/>
    <property type="project" value="InterPro"/>
</dbReference>
<dbReference type="REBASE" id="80938">
    <property type="entry name" value="Dgi7213ORF4230P"/>
</dbReference>
<dbReference type="InterPro" id="IPR027417">
    <property type="entry name" value="P-loop_NTPase"/>
</dbReference>
<feature type="domain" description="Type III restriction enzyme C-terminal endonuclease" evidence="2">
    <location>
        <begin position="769"/>
        <end position="874"/>
    </location>
</feature>
<keyword evidence="3" id="KW-0255">Endonuclease</keyword>